<gene>
    <name evidence="1" type="ORF">GQ55_3G163900</name>
    <name evidence="2" type="ORF">GQ55_3G164100</name>
</gene>
<name>A0A2T7EA48_9POAL</name>
<dbReference type="Gramene" id="PUZ64703">
    <property type="protein sequence ID" value="PUZ64703"/>
    <property type="gene ID" value="GQ55_3G164100"/>
</dbReference>
<sequence length="92" mass="10815">MEEWTQSLIKKPVQGLEVLDWWEKELAHLSKKARRLKAALIIYAAWNIWKARNKRIFEQRTMSPGEVMQEIKAEMQCRFMACGSPESSSFNV</sequence>
<dbReference type="Gramene" id="PUZ64701">
    <property type="protein sequence ID" value="PUZ64701"/>
    <property type="gene ID" value="GQ55_3G163900"/>
</dbReference>
<dbReference type="EMBL" id="CM009751">
    <property type="protein sequence ID" value="PUZ64703.1"/>
    <property type="molecule type" value="Genomic_DNA"/>
</dbReference>
<accession>A0A2T7EA48</accession>
<proteinExistence type="predicted"/>
<organism evidence="1 3">
    <name type="scientific">Panicum hallii var. hallii</name>
    <dbReference type="NCBI Taxonomy" id="1504633"/>
    <lineage>
        <taxon>Eukaryota</taxon>
        <taxon>Viridiplantae</taxon>
        <taxon>Streptophyta</taxon>
        <taxon>Embryophyta</taxon>
        <taxon>Tracheophyta</taxon>
        <taxon>Spermatophyta</taxon>
        <taxon>Magnoliopsida</taxon>
        <taxon>Liliopsida</taxon>
        <taxon>Poales</taxon>
        <taxon>Poaceae</taxon>
        <taxon>PACMAD clade</taxon>
        <taxon>Panicoideae</taxon>
        <taxon>Panicodae</taxon>
        <taxon>Paniceae</taxon>
        <taxon>Panicinae</taxon>
        <taxon>Panicum</taxon>
        <taxon>Panicum sect. Panicum</taxon>
    </lineage>
</organism>
<evidence type="ECO:0000313" key="2">
    <source>
        <dbReference type="EMBL" id="PUZ64703.1"/>
    </source>
</evidence>
<protein>
    <submittedName>
        <fullName evidence="1">Uncharacterized protein</fullName>
    </submittedName>
</protein>
<evidence type="ECO:0000313" key="1">
    <source>
        <dbReference type="EMBL" id="PUZ64701.1"/>
    </source>
</evidence>
<evidence type="ECO:0000313" key="3">
    <source>
        <dbReference type="Proteomes" id="UP000244336"/>
    </source>
</evidence>
<reference evidence="1 3" key="1">
    <citation type="submission" date="2018-04" db="EMBL/GenBank/DDBJ databases">
        <title>WGS assembly of Panicum hallii var. hallii HAL2.</title>
        <authorList>
            <person name="Lovell J."/>
            <person name="Jenkins J."/>
            <person name="Lowry D."/>
            <person name="Mamidi S."/>
            <person name="Sreedasyam A."/>
            <person name="Weng X."/>
            <person name="Barry K."/>
            <person name="Bonette J."/>
            <person name="Campitelli B."/>
            <person name="Daum C."/>
            <person name="Gordon S."/>
            <person name="Gould B."/>
            <person name="Lipzen A."/>
            <person name="MacQueen A."/>
            <person name="Palacio-Mejia J."/>
            <person name="Plott C."/>
            <person name="Shakirov E."/>
            <person name="Shu S."/>
            <person name="Yoshinaga Y."/>
            <person name="Zane M."/>
            <person name="Rokhsar D."/>
            <person name="Grimwood J."/>
            <person name="Schmutz J."/>
            <person name="Juenger T."/>
        </authorList>
    </citation>
    <scope>NUCLEOTIDE SEQUENCE [LARGE SCALE GENOMIC DNA]</scope>
    <source>
        <strain evidence="3">cv. HAL2</strain>
        <strain evidence="1">HAL2</strain>
    </source>
</reference>
<dbReference type="EMBL" id="CM009751">
    <property type="protein sequence ID" value="PUZ64701.1"/>
    <property type="molecule type" value="Genomic_DNA"/>
</dbReference>
<keyword evidence="3" id="KW-1185">Reference proteome</keyword>
<dbReference type="Proteomes" id="UP000244336">
    <property type="component" value="Chromosome 3"/>
</dbReference>
<dbReference type="OrthoDB" id="688187at2759"/>
<dbReference type="AlphaFoldDB" id="A0A2T7EA48"/>